<dbReference type="SUPFAM" id="SSF56112">
    <property type="entry name" value="Protein kinase-like (PK-like)"/>
    <property type="match status" value="1"/>
</dbReference>
<evidence type="ECO:0000256" key="4">
    <source>
        <dbReference type="SAM" id="Coils"/>
    </source>
</evidence>
<name>A0A3N4L734_9PEZI</name>
<proteinExistence type="predicted"/>
<dbReference type="Proteomes" id="UP000267821">
    <property type="component" value="Unassembled WGS sequence"/>
</dbReference>
<dbReference type="OrthoDB" id="4062651at2759"/>
<evidence type="ECO:0000256" key="3">
    <source>
        <dbReference type="ARBA" id="ARBA00048679"/>
    </source>
</evidence>
<dbReference type="STRING" id="1051890.A0A3N4L734"/>
<dbReference type="Pfam" id="PF20713">
    <property type="entry name" value="DUF6826"/>
    <property type="match status" value="1"/>
</dbReference>
<dbReference type="InterPro" id="IPR049229">
    <property type="entry name" value="DUF6826"/>
</dbReference>
<dbReference type="EMBL" id="ML121614">
    <property type="protein sequence ID" value="RPB18710.1"/>
    <property type="molecule type" value="Genomic_DNA"/>
</dbReference>
<evidence type="ECO:0000259" key="5">
    <source>
        <dbReference type="Pfam" id="PF20713"/>
    </source>
</evidence>
<comment type="catalytic activity">
    <reaction evidence="3">
        <text>L-seryl-[protein] + ATP = O-phospho-L-seryl-[protein] + ADP + H(+)</text>
        <dbReference type="Rhea" id="RHEA:17989"/>
        <dbReference type="Rhea" id="RHEA-COMP:9863"/>
        <dbReference type="Rhea" id="RHEA-COMP:11604"/>
        <dbReference type="ChEBI" id="CHEBI:15378"/>
        <dbReference type="ChEBI" id="CHEBI:29999"/>
        <dbReference type="ChEBI" id="CHEBI:30616"/>
        <dbReference type="ChEBI" id="CHEBI:83421"/>
        <dbReference type="ChEBI" id="CHEBI:456216"/>
        <dbReference type="EC" id="2.7.11.1"/>
    </reaction>
</comment>
<evidence type="ECO:0000313" key="7">
    <source>
        <dbReference type="Proteomes" id="UP000267821"/>
    </source>
</evidence>
<accession>A0A3N4L734</accession>
<evidence type="ECO:0000256" key="2">
    <source>
        <dbReference type="ARBA" id="ARBA00047899"/>
    </source>
</evidence>
<reference evidence="6 7" key="1">
    <citation type="journal article" date="2018" name="Nat. Ecol. Evol.">
        <title>Pezizomycetes genomes reveal the molecular basis of ectomycorrhizal truffle lifestyle.</title>
        <authorList>
            <person name="Murat C."/>
            <person name="Payen T."/>
            <person name="Noel B."/>
            <person name="Kuo A."/>
            <person name="Morin E."/>
            <person name="Chen J."/>
            <person name="Kohler A."/>
            <person name="Krizsan K."/>
            <person name="Balestrini R."/>
            <person name="Da Silva C."/>
            <person name="Montanini B."/>
            <person name="Hainaut M."/>
            <person name="Levati E."/>
            <person name="Barry K.W."/>
            <person name="Belfiori B."/>
            <person name="Cichocki N."/>
            <person name="Clum A."/>
            <person name="Dockter R.B."/>
            <person name="Fauchery L."/>
            <person name="Guy J."/>
            <person name="Iotti M."/>
            <person name="Le Tacon F."/>
            <person name="Lindquist E.A."/>
            <person name="Lipzen A."/>
            <person name="Malagnac F."/>
            <person name="Mello A."/>
            <person name="Molinier V."/>
            <person name="Miyauchi S."/>
            <person name="Poulain J."/>
            <person name="Riccioni C."/>
            <person name="Rubini A."/>
            <person name="Sitrit Y."/>
            <person name="Splivallo R."/>
            <person name="Traeger S."/>
            <person name="Wang M."/>
            <person name="Zifcakova L."/>
            <person name="Wipf D."/>
            <person name="Zambonelli A."/>
            <person name="Paolocci F."/>
            <person name="Nowrousian M."/>
            <person name="Ottonello S."/>
            <person name="Baldrian P."/>
            <person name="Spatafora J.W."/>
            <person name="Henrissat B."/>
            <person name="Nagy L.G."/>
            <person name="Aury J.M."/>
            <person name="Wincker P."/>
            <person name="Grigoriev I.V."/>
            <person name="Bonfante P."/>
            <person name="Martin F.M."/>
        </authorList>
    </citation>
    <scope>NUCLEOTIDE SEQUENCE [LARGE SCALE GENOMIC DNA]</scope>
    <source>
        <strain evidence="6 7">ATCC MYA-4762</strain>
    </source>
</reference>
<protein>
    <recommendedName>
        <fullName evidence="1">non-specific serine/threonine protein kinase</fullName>
        <ecNumber evidence="1">2.7.11.1</ecNumber>
    </recommendedName>
</protein>
<keyword evidence="7" id="KW-1185">Reference proteome</keyword>
<keyword evidence="4" id="KW-0175">Coiled coil</keyword>
<organism evidence="6 7">
    <name type="scientific">Terfezia boudieri ATCC MYA-4762</name>
    <dbReference type="NCBI Taxonomy" id="1051890"/>
    <lineage>
        <taxon>Eukaryota</taxon>
        <taxon>Fungi</taxon>
        <taxon>Dikarya</taxon>
        <taxon>Ascomycota</taxon>
        <taxon>Pezizomycotina</taxon>
        <taxon>Pezizomycetes</taxon>
        <taxon>Pezizales</taxon>
        <taxon>Pezizaceae</taxon>
        <taxon>Terfezia</taxon>
    </lineage>
</organism>
<gene>
    <name evidence="6" type="ORF">L211DRAFT_871668</name>
</gene>
<sequence length="715" mass="81225">MHPPPDQALLTAEREQHFISSKSCASLLVEALDQKLTARDQQLAARDQQLAARDQQLAARDQQLVARDQQLAARDQQLAARDQQLAARDQQLAARDQQLVARDQQLAARDQQPVARDQQLAARDQQLVARDQQLAARDQQLAVQDEQLTALRSENSQIQNRLEKLENRSENEFLAIVNLSTALSKATTPPNPHPRYAGSVTRAKAWQKAISQPTSAINQDPPSTAWQGIDPRANLVLQLKRFTCDEEQNIDYPSVVHLLNTYFSPQTSLGFGKTHVLDTHERRYLNDLAPDITIQRNTSSADRFNVAAVLDLKGTASGPGGKLDTANNLGQIWDYIMELVECQPGRRVFLAMLTDLKDAIIVKYTIGSTYGQLRRRSQDPGSYTGWLVQYKRTPLAIALTHLYNELTEETANPPKLPFHPSAGELVHVLQRQSNAIVAVYRSPEGITQVVKAASKPAWTESISSEINVLQLLQTPGKPKSIPELVYIHNHEVAGKLPEFGITPVGQRIHLELFKDPAEFRVCLEDVLQALGWVHERGVVHRDVRTDNVVVYQGWDSENIGEIDRKWRYRGLLIDFDRATKIGIDCVYEGGYISCPSELLQRARDIDSPSHMDLDHNNEDDGDETSPFETLLYKPRPVHDYLAFIMLINTLIFPFPLRCFSYNRIEKVKSEEQERLVRLWEVLKTSDPWRHMVDLAEQEVNELDMWRVRLEFLVWL</sequence>
<dbReference type="EC" id="2.7.11.1" evidence="1"/>
<dbReference type="InParanoid" id="A0A3N4L734"/>
<feature type="coiled-coil region" evidence="4">
    <location>
        <begin position="141"/>
        <end position="175"/>
    </location>
</feature>
<feature type="domain" description="DUF6826" evidence="5">
    <location>
        <begin position="273"/>
        <end position="346"/>
    </location>
</feature>
<dbReference type="AlphaFoldDB" id="A0A3N4L734"/>
<comment type="catalytic activity">
    <reaction evidence="2">
        <text>L-threonyl-[protein] + ATP = O-phospho-L-threonyl-[protein] + ADP + H(+)</text>
        <dbReference type="Rhea" id="RHEA:46608"/>
        <dbReference type="Rhea" id="RHEA-COMP:11060"/>
        <dbReference type="Rhea" id="RHEA-COMP:11605"/>
        <dbReference type="ChEBI" id="CHEBI:15378"/>
        <dbReference type="ChEBI" id="CHEBI:30013"/>
        <dbReference type="ChEBI" id="CHEBI:30616"/>
        <dbReference type="ChEBI" id="CHEBI:61977"/>
        <dbReference type="ChEBI" id="CHEBI:456216"/>
        <dbReference type="EC" id="2.7.11.1"/>
    </reaction>
</comment>
<dbReference type="PROSITE" id="PS00109">
    <property type="entry name" value="PROTEIN_KINASE_TYR"/>
    <property type="match status" value="1"/>
</dbReference>
<dbReference type="InterPro" id="IPR011009">
    <property type="entry name" value="Kinase-like_dom_sf"/>
</dbReference>
<dbReference type="Gene3D" id="1.10.510.10">
    <property type="entry name" value="Transferase(Phosphotransferase) domain 1"/>
    <property type="match status" value="1"/>
</dbReference>
<evidence type="ECO:0000256" key="1">
    <source>
        <dbReference type="ARBA" id="ARBA00012513"/>
    </source>
</evidence>
<dbReference type="GO" id="GO:0004674">
    <property type="term" value="F:protein serine/threonine kinase activity"/>
    <property type="evidence" value="ECO:0007669"/>
    <property type="project" value="UniProtKB-EC"/>
</dbReference>
<dbReference type="InterPro" id="IPR008266">
    <property type="entry name" value="Tyr_kinase_AS"/>
</dbReference>
<evidence type="ECO:0000313" key="6">
    <source>
        <dbReference type="EMBL" id="RPB18710.1"/>
    </source>
</evidence>